<name>A0A9Q9MRA0_9ACTN</name>
<dbReference type="InterPro" id="IPR027843">
    <property type="entry name" value="DUF4440"/>
</dbReference>
<dbReference type="Proteomes" id="UP001058003">
    <property type="component" value="Chromosome"/>
</dbReference>
<sequence length="126" mass="13973">MSVVEALRALEAARLRALVDADAEFLDAVHAPEFVLVNPGGGAWSKDQYVGGVLSGEIDYRRFAAVSEVEVIADATVAVLRYRSAIDMRFQGEDIIPVECWHMDCYRRTAVDAPWQVIWSQATACR</sequence>
<dbReference type="AlphaFoldDB" id="A0A9Q9MRA0"/>
<gene>
    <name evidence="2" type="ORF">Daura_20350</name>
</gene>
<evidence type="ECO:0000259" key="1">
    <source>
        <dbReference type="Pfam" id="PF14534"/>
    </source>
</evidence>
<dbReference type="RefSeq" id="WP_052387338.1">
    <property type="nucleotide sequence ID" value="NZ_CP073767.1"/>
</dbReference>
<evidence type="ECO:0000313" key="3">
    <source>
        <dbReference type="Proteomes" id="UP001058003"/>
    </source>
</evidence>
<reference evidence="2" key="1">
    <citation type="submission" date="2021-04" db="EMBL/GenBank/DDBJ databases">
        <title>Dactylosporangium aurantiacum NRRL B-8018 full assembly.</title>
        <authorList>
            <person name="Hartkoorn R.C."/>
            <person name="Beaudoing E."/>
            <person name="Hot D."/>
        </authorList>
    </citation>
    <scope>NUCLEOTIDE SEQUENCE</scope>
    <source>
        <strain evidence="2">NRRL B-8018</strain>
    </source>
</reference>
<organism evidence="2 3">
    <name type="scientific">Dactylosporangium aurantiacum</name>
    <dbReference type="NCBI Taxonomy" id="35754"/>
    <lineage>
        <taxon>Bacteria</taxon>
        <taxon>Bacillati</taxon>
        <taxon>Actinomycetota</taxon>
        <taxon>Actinomycetes</taxon>
        <taxon>Micromonosporales</taxon>
        <taxon>Micromonosporaceae</taxon>
        <taxon>Dactylosporangium</taxon>
    </lineage>
</organism>
<accession>A0A9Q9MRA0</accession>
<dbReference type="Gene3D" id="3.10.450.50">
    <property type="match status" value="1"/>
</dbReference>
<evidence type="ECO:0000313" key="2">
    <source>
        <dbReference type="EMBL" id="UWZ58317.1"/>
    </source>
</evidence>
<protein>
    <submittedName>
        <fullName evidence="2">Nuclear transport factor 2 family protein</fullName>
    </submittedName>
</protein>
<keyword evidence="3" id="KW-1185">Reference proteome</keyword>
<dbReference type="Pfam" id="PF14534">
    <property type="entry name" value="DUF4440"/>
    <property type="match status" value="1"/>
</dbReference>
<proteinExistence type="predicted"/>
<dbReference type="KEGG" id="daur:Daura_20350"/>
<feature type="domain" description="DUF4440" evidence="1">
    <location>
        <begin position="7"/>
        <end position="117"/>
    </location>
</feature>
<dbReference type="InterPro" id="IPR032710">
    <property type="entry name" value="NTF2-like_dom_sf"/>
</dbReference>
<dbReference type="EMBL" id="CP073767">
    <property type="protein sequence ID" value="UWZ58317.1"/>
    <property type="molecule type" value="Genomic_DNA"/>
</dbReference>
<dbReference type="SUPFAM" id="SSF54427">
    <property type="entry name" value="NTF2-like"/>
    <property type="match status" value="1"/>
</dbReference>